<gene>
    <name evidence="8" type="ORF">AS033_12250</name>
    <name evidence="9" type="ORF">RSA11_08760</name>
    <name evidence="10" type="ORF">SZL87_13180</name>
</gene>
<evidence type="ECO:0000256" key="6">
    <source>
        <dbReference type="ARBA" id="ARBA00023136"/>
    </source>
</evidence>
<evidence type="ECO:0000256" key="1">
    <source>
        <dbReference type="ARBA" id="ARBA00004141"/>
    </source>
</evidence>
<evidence type="ECO:0000313" key="13">
    <source>
        <dbReference type="Proteomes" id="UP001387110"/>
    </source>
</evidence>
<evidence type="ECO:0000313" key="12">
    <source>
        <dbReference type="Proteomes" id="UP000072605"/>
    </source>
</evidence>
<feature type="transmembrane region" description="Helical" evidence="7">
    <location>
        <begin position="227"/>
        <end position="248"/>
    </location>
</feature>
<evidence type="ECO:0000313" key="9">
    <source>
        <dbReference type="EMBL" id="KTR26661.1"/>
    </source>
</evidence>
<dbReference type="PANTHER" id="PTHR42810:SF1">
    <property type="entry name" value="PURINE PERMEASE YWDJ-RELATED"/>
    <property type="match status" value="1"/>
</dbReference>
<dbReference type="GO" id="GO:0042907">
    <property type="term" value="F:xanthine transmembrane transporter activity"/>
    <property type="evidence" value="ECO:0007669"/>
    <property type="project" value="TreeGrafter"/>
</dbReference>
<organism evidence="8 11">
    <name type="scientific">Exiguobacterium indicum</name>
    <dbReference type="NCBI Taxonomy" id="296995"/>
    <lineage>
        <taxon>Bacteria</taxon>
        <taxon>Bacillati</taxon>
        <taxon>Bacillota</taxon>
        <taxon>Bacilli</taxon>
        <taxon>Bacillales</taxon>
        <taxon>Bacillales Family XII. Incertae Sedis</taxon>
        <taxon>Exiguobacterium</taxon>
    </lineage>
</organism>
<feature type="transmembrane region" description="Helical" evidence="7">
    <location>
        <begin position="336"/>
        <end position="354"/>
    </location>
</feature>
<keyword evidence="5 7" id="KW-1133">Transmembrane helix</keyword>
<dbReference type="RefSeq" id="WP_023469734.1">
    <property type="nucleotide sequence ID" value="NZ_JAVMJT010000004.1"/>
</dbReference>
<reference evidence="8 11" key="1">
    <citation type="journal article" date="2015" name="Int. J. Syst. Evol. Microbiol.">
        <title>Exiguobacterium enclense sp. nov., isolated from sediment.</title>
        <authorList>
            <person name="Dastager S.G."/>
            <person name="Mawlankar R."/>
            <person name="Sonalkar V.V."/>
            <person name="Thorat M.N."/>
            <person name="Mual P."/>
            <person name="Verma A."/>
            <person name="Krishnamurthi S."/>
            <person name="Tang S.K."/>
            <person name="Li W.J."/>
        </authorList>
    </citation>
    <scope>NUCLEOTIDE SEQUENCE [LARGE SCALE GENOMIC DNA]</scope>
    <source>
        <strain evidence="8 11">NIO-1109</strain>
    </source>
</reference>
<reference evidence="9 12" key="2">
    <citation type="journal article" date="2016" name="Front. Microbiol.">
        <title>Genomic Resource of Rice Seed Associated Bacteria.</title>
        <authorList>
            <person name="Midha S."/>
            <person name="Bansal K."/>
            <person name="Sharma S."/>
            <person name="Kumar N."/>
            <person name="Patil P.P."/>
            <person name="Chaudhry V."/>
            <person name="Patil P.B."/>
        </authorList>
    </citation>
    <scope>NUCLEOTIDE SEQUENCE [LARGE SCALE GENOMIC DNA]</scope>
    <source>
        <strain evidence="9 12">RSA11</strain>
    </source>
</reference>
<evidence type="ECO:0000256" key="3">
    <source>
        <dbReference type="ARBA" id="ARBA00022448"/>
    </source>
</evidence>
<evidence type="ECO:0000313" key="10">
    <source>
        <dbReference type="EMBL" id="MEI4463372.1"/>
    </source>
</evidence>
<keyword evidence="4 7" id="KW-0812">Transmembrane</keyword>
<dbReference type="EMBL" id="LDQV01000021">
    <property type="protein sequence ID" value="KTR26661.1"/>
    <property type="molecule type" value="Genomic_DNA"/>
</dbReference>
<dbReference type="OrthoDB" id="5597247at2"/>
<evidence type="ECO:0000313" key="11">
    <source>
        <dbReference type="Proteomes" id="UP000053797"/>
    </source>
</evidence>
<feature type="transmembrane region" description="Helical" evidence="7">
    <location>
        <begin position="183"/>
        <end position="202"/>
    </location>
</feature>
<name>A0A0V8GDT9_9BACL</name>
<sequence>MPRTLVSTIQWFLFIICTNIAPPLAIAASFELSGAETLSFLSRCLFVFAILSLFQVLLGHRLPIMEGPAGIWWGVFALYSSIGVTLYGSYSNTLQSLGFLLLLSGIICIVLTMTGVLRRLVPLFTPQVIGVYMLLLSAQLSGSVMKGLLNIEDGRIQVLPAVISILTVLISLYLERSDRLRQYALLITLLVGWSMFALIGRAEMPSFDGPLFTLPSLLPFGGIHVDWSLLPTALIISLLLMTNVLANIKVIERIISAKRGETVKGQVGTAGITAGIGQLFAGLFGTVGPVAISGTAGFIASTDNTDRKAFVYANITCLFLSIVTPFVGLIAKIPVAVGYAMVAPIVAGMAIIGVTEAARDLNRQTAMITVGLPVLVGIGALLLPKGATADLPPLVTTLMSNGLVLGTLVALLAEGLRHIRTND</sequence>
<feature type="transmembrane region" description="Helical" evidence="7">
    <location>
        <begin position="309"/>
        <end position="330"/>
    </location>
</feature>
<comment type="subcellular location">
    <subcellularLocation>
        <location evidence="1">Membrane</location>
        <topology evidence="1">Multi-pass membrane protein</topology>
    </subcellularLocation>
</comment>
<dbReference type="Proteomes" id="UP000072605">
    <property type="component" value="Unassembled WGS sequence"/>
</dbReference>
<feature type="transmembrane region" description="Helical" evidence="7">
    <location>
        <begin position="155"/>
        <end position="174"/>
    </location>
</feature>
<keyword evidence="13" id="KW-1185">Reference proteome</keyword>
<evidence type="ECO:0000256" key="7">
    <source>
        <dbReference type="SAM" id="Phobius"/>
    </source>
</evidence>
<comment type="similarity">
    <text evidence="2">Belongs to the nucleobase:cation symporter-2 (NCS2) (TC 2.A.40) family.</text>
</comment>
<feature type="transmembrane region" description="Helical" evidence="7">
    <location>
        <begin position="70"/>
        <end position="90"/>
    </location>
</feature>
<feature type="transmembrane region" description="Helical" evidence="7">
    <location>
        <begin position="366"/>
        <end position="383"/>
    </location>
</feature>
<reference evidence="10 13" key="3">
    <citation type="submission" date="2023-12" db="EMBL/GenBank/DDBJ databases">
        <authorList>
            <person name="Easwaran N."/>
            <person name="Lazarus H.P.S."/>
        </authorList>
    </citation>
    <scope>NUCLEOTIDE SEQUENCE [LARGE SCALE GENOMIC DNA]</scope>
    <source>
        <strain evidence="10 13">VIT-2023</strain>
    </source>
</reference>
<feature type="transmembrane region" description="Helical" evidence="7">
    <location>
        <begin position="395"/>
        <end position="413"/>
    </location>
</feature>
<evidence type="ECO:0000256" key="4">
    <source>
        <dbReference type="ARBA" id="ARBA00022692"/>
    </source>
</evidence>
<keyword evidence="6 7" id="KW-0472">Membrane</keyword>
<evidence type="ECO:0000256" key="2">
    <source>
        <dbReference type="ARBA" id="ARBA00008821"/>
    </source>
</evidence>
<protein>
    <submittedName>
        <fullName evidence="10">Purine/pyrimidine permease</fullName>
    </submittedName>
    <submittedName>
        <fullName evidence="8">Xanthine permease</fullName>
    </submittedName>
</protein>
<feature type="transmembrane region" description="Helical" evidence="7">
    <location>
        <begin position="96"/>
        <end position="117"/>
    </location>
</feature>
<dbReference type="GO" id="GO:0005886">
    <property type="term" value="C:plasma membrane"/>
    <property type="evidence" value="ECO:0007669"/>
    <property type="project" value="TreeGrafter"/>
</dbReference>
<accession>A0A0V8GDT9</accession>
<comment type="caution">
    <text evidence="8">The sequence shown here is derived from an EMBL/GenBank/DDBJ whole genome shotgun (WGS) entry which is preliminary data.</text>
</comment>
<evidence type="ECO:0000313" key="8">
    <source>
        <dbReference type="EMBL" id="KSU48389.1"/>
    </source>
</evidence>
<dbReference type="Proteomes" id="UP001387110">
    <property type="component" value="Unassembled WGS sequence"/>
</dbReference>
<dbReference type="EMBL" id="LNQL01000004">
    <property type="protein sequence ID" value="KSU48389.1"/>
    <property type="molecule type" value="Genomic_DNA"/>
</dbReference>
<dbReference type="PANTHER" id="PTHR42810">
    <property type="entry name" value="PURINE PERMEASE C1399.01C-RELATED"/>
    <property type="match status" value="1"/>
</dbReference>
<dbReference type="AlphaFoldDB" id="A0A0V8GDT9"/>
<feature type="transmembrane region" description="Helical" evidence="7">
    <location>
        <begin position="37"/>
        <end position="58"/>
    </location>
</feature>
<dbReference type="Pfam" id="PF00860">
    <property type="entry name" value="Xan_ur_permease"/>
    <property type="match status" value="1"/>
</dbReference>
<dbReference type="EMBL" id="JBAWKY010000004">
    <property type="protein sequence ID" value="MEI4463372.1"/>
    <property type="molecule type" value="Genomic_DNA"/>
</dbReference>
<dbReference type="GeneID" id="90838063"/>
<evidence type="ECO:0000256" key="5">
    <source>
        <dbReference type="ARBA" id="ARBA00022989"/>
    </source>
</evidence>
<proteinExistence type="inferred from homology"/>
<dbReference type="NCBIfam" id="NF037981">
    <property type="entry name" value="NCS2_1"/>
    <property type="match status" value="1"/>
</dbReference>
<dbReference type="InterPro" id="IPR006043">
    <property type="entry name" value="NCS2"/>
</dbReference>
<dbReference type="Proteomes" id="UP000053797">
    <property type="component" value="Unassembled WGS sequence"/>
</dbReference>
<keyword evidence="3" id="KW-0813">Transport</keyword>